<reference evidence="1 2" key="1">
    <citation type="submission" date="2013-04" db="EMBL/GenBank/DDBJ databases">
        <authorList>
            <person name="Lin L."/>
            <person name="Zeng Z."/>
            <person name="Xie J."/>
            <person name="Luo L."/>
            <person name="Yang Z."/>
            <person name="Liang W."/>
            <person name="Lin H."/>
            <person name="Dong C."/>
            <person name="Sun Y."/>
        </authorList>
    </citation>
    <scope>NUCLEOTIDE SEQUENCE [LARGE SCALE GENOMIC DNA]</scope>
    <source>
        <strain evidence="1 2">CQ-W70</strain>
    </source>
</reference>
<proteinExistence type="predicted"/>
<dbReference type="AlphaFoldDB" id="A0A059Y3I9"/>
<protein>
    <submittedName>
        <fullName evidence="1">Uncharacterized protein</fullName>
    </submittedName>
</protein>
<dbReference type="KEGG" id="mbq:K668_01665"/>
<name>A0A059Y3I9_MYCBV</name>
<organism evidence="1 2">
    <name type="scientific">Mycoplasmopsis bovis CQ-W70</name>
    <dbReference type="NCBI Taxonomy" id="1316930"/>
    <lineage>
        <taxon>Bacteria</taxon>
        <taxon>Bacillati</taxon>
        <taxon>Mycoplasmatota</taxon>
        <taxon>Mycoplasmoidales</taxon>
        <taxon>Metamycoplasmataceae</taxon>
        <taxon>Mycoplasmopsis</taxon>
    </lineage>
</organism>
<dbReference type="NCBIfam" id="NF045952">
    <property type="entry name" value="MAG4270_fam"/>
    <property type="match status" value="1"/>
</dbReference>
<dbReference type="RefSeq" id="WP_013954740.1">
    <property type="nucleotide sequence ID" value="NZ_CP005933.1"/>
</dbReference>
<evidence type="ECO:0000313" key="2">
    <source>
        <dbReference type="Proteomes" id="UP000027182"/>
    </source>
</evidence>
<evidence type="ECO:0000313" key="1">
    <source>
        <dbReference type="EMBL" id="AIA33915.1"/>
    </source>
</evidence>
<dbReference type="PATRIC" id="fig|1316930.3.peg.345"/>
<gene>
    <name evidence="1" type="ORF">K668_01665</name>
</gene>
<accession>A0A059Y3I9</accession>
<dbReference type="Proteomes" id="UP000027182">
    <property type="component" value="Chromosome"/>
</dbReference>
<dbReference type="HOGENOM" id="CLU_675820_0_0_14"/>
<sequence length="415" mass="48528">MQLDLNIEKYRLHFATRSFINEKSNSAKAKGYIDLYVYVLDEIMYVAYWKINFEYLSIDQFTTPTWFTNNCSNFKLRNSLFSKLNLKQVPRPNQSANLLYELNESELSIVNSWFNSDAYKSTLKNVISIIKGNNAGGSFANPKAAEMICTNLSESNEIYKENLIMFLDNITFKNSSINDVNELNVDIYDSKISKSKTDINLFIHLVKNNQKFRSYAFLLDLTANSDSLQNDRKAHFEKRSNYIKSLINETATKSRAMSLVNSIIKSRRAKASKMSINVFEKDCYTYENAHIYDVQAIKQRLSKIIANSFNDINKTAEMIIKSKQCQNALDSINDENNLINLPKQVHDWFDKNKFTYDQDGNIFLLDNELKINELYEFDKCTKIPNIYLNEKRKEYIALRNQFRKNNIYMILTKEF</sequence>
<dbReference type="EMBL" id="CP005933">
    <property type="protein sequence ID" value="AIA33915.1"/>
    <property type="molecule type" value="Genomic_DNA"/>
</dbReference>